<dbReference type="InterPro" id="IPR011059">
    <property type="entry name" value="Metal-dep_hydrolase_composite"/>
</dbReference>
<feature type="domain" description="Amidohydrolase-related" evidence="6">
    <location>
        <begin position="62"/>
        <end position="409"/>
    </location>
</feature>
<evidence type="ECO:0000256" key="1">
    <source>
        <dbReference type="ARBA" id="ARBA00006745"/>
    </source>
</evidence>
<evidence type="ECO:0000313" key="8">
    <source>
        <dbReference type="Proteomes" id="UP000000238"/>
    </source>
</evidence>
<feature type="binding site" evidence="5">
    <location>
        <position position="308"/>
    </location>
    <ligand>
        <name>substrate</name>
    </ligand>
</feature>
<dbReference type="Gene3D" id="3.20.20.140">
    <property type="entry name" value="Metal-dependent hydrolases"/>
    <property type="match status" value="1"/>
</dbReference>
<evidence type="ECO:0000313" key="7">
    <source>
        <dbReference type="EMBL" id="ABC31062.1"/>
    </source>
</evidence>
<dbReference type="Pfam" id="PF01979">
    <property type="entry name" value="Amidohydro_1"/>
    <property type="match status" value="1"/>
</dbReference>
<dbReference type="EC" id="3.5.4.28" evidence="5"/>
<dbReference type="AlphaFoldDB" id="Q2SE62"/>
<comment type="function">
    <text evidence="5">Catalyzes the deamination of 5-methylthioadenosine and S-adenosyl-L-homocysteine into 5-methylthioinosine and S-inosyl-L-homocysteine, respectively. Is also able to deaminate adenosine.</text>
</comment>
<evidence type="ECO:0000256" key="2">
    <source>
        <dbReference type="ARBA" id="ARBA00022723"/>
    </source>
</evidence>
<dbReference type="PANTHER" id="PTHR43794">
    <property type="entry name" value="AMINOHYDROLASE SSNA-RELATED"/>
    <property type="match status" value="1"/>
</dbReference>
<gene>
    <name evidence="5" type="primary">mtaD</name>
    <name evidence="7" type="ordered locus">HCH_04356</name>
</gene>
<organism evidence="7 8">
    <name type="scientific">Hahella chejuensis (strain KCTC 2396)</name>
    <dbReference type="NCBI Taxonomy" id="349521"/>
    <lineage>
        <taxon>Bacteria</taxon>
        <taxon>Pseudomonadati</taxon>
        <taxon>Pseudomonadota</taxon>
        <taxon>Gammaproteobacteria</taxon>
        <taxon>Oceanospirillales</taxon>
        <taxon>Hahellaceae</taxon>
        <taxon>Hahella</taxon>
    </lineage>
</organism>
<evidence type="ECO:0000256" key="4">
    <source>
        <dbReference type="ARBA" id="ARBA00022833"/>
    </source>
</evidence>
<feature type="binding site" evidence="5">
    <location>
        <position position="193"/>
    </location>
    <ligand>
        <name>substrate</name>
    </ligand>
</feature>
<dbReference type="Gene3D" id="2.30.40.10">
    <property type="entry name" value="Urease, subunit C, domain 1"/>
    <property type="match status" value="1"/>
</dbReference>
<dbReference type="GO" id="GO:0050270">
    <property type="term" value="F:S-adenosylhomocysteine deaminase activity"/>
    <property type="evidence" value="ECO:0007669"/>
    <property type="project" value="UniProtKB-UniRule"/>
</dbReference>
<dbReference type="HAMAP" id="MF_01281">
    <property type="entry name" value="MTA_SAH_deamin"/>
    <property type="match status" value="1"/>
</dbReference>
<proteinExistence type="inferred from homology"/>
<dbReference type="KEGG" id="hch:HCH_04356"/>
<dbReference type="PANTHER" id="PTHR43794:SF11">
    <property type="entry name" value="AMIDOHYDROLASE-RELATED DOMAIN-CONTAINING PROTEIN"/>
    <property type="match status" value="1"/>
</dbReference>
<keyword evidence="8" id="KW-1185">Reference proteome</keyword>
<dbReference type="FunFam" id="3.20.20.140:FF:000014">
    <property type="entry name" value="5-methylthioadenosine/S-adenosylhomocysteine deaminase"/>
    <property type="match status" value="1"/>
</dbReference>
<keyword evidence="3 5" id="KW-0378">Hydrolase</keyword>
<dbReference type="CDD" id="cd01298">
    <property type="entry name" value="ATZ_TRZ_like"/>
    <property type="match status" value="1"/>
</dbReference>
<dbReference type="SUPFAM" id="SSF51556">
    <property type="entry name" value="Metallo-dependent hydrolases"/>
    <property type="match status" value="1"/>
</dbReference>
<sequence length="444" mass="48044">MAQESVDLLINARWVIPVRPAGVVLENASVAVSEGKIVGVCEAAEAKARYVAKETVDLPNHVVAPGLINTHGHLAMSLFRGMADDLPLMEWLSHHIWPAEGKWVSDEFVRDGSKLAMAEMLLGGTTTFSDMYFYPDAVAEEATRLGMRCQIVFPVIDFPVPGAATAEESIHKGLALHDEYKHSDLVRIGFGPHAPYTVSDDKFEQVVTLANQLDMPVQVHLHETAGEVQEGLEKTGKRPTERLHELGLLTPNTQCVHMTQINERDLEILQETGAHVVHCPESNLKLASGFCPLDRLLKAGVNVALGTDGAASNNDLDMLGELQTAAMLAKAVAQDAAAVSAFQALEIATINGAKALGMESVTGSLEAGKWADIMAVDLSGIEVQPVYHVASHLAYSTKSSQVSHVWTSGVAQVKEQKLLNMDVRELRTKVDAWREKIANTAEAN</sequence>
<evidence type="ECO:0000256" key="5">
    <source>
        <dbReference type="HAMAP-Rule" id="MF_01281"/>
    </source>
</evidence>
<dbReference type="EC" id="3.5.4.31" evidence="5"/>
<dbReference type="InterPro" id="IPR050287">
    <property type="entry name" value="MTA/SAH_deaminase"/>
</dbReference>
<comment type="cofactor">
    <cofactor evidence="5">
        <name>Zn(2+)</name>
        <dbReference type="ChEBI" id="CHEBI:29105"/>
    </cofactor>
    <text evidence="5">Binds 1 zinc ion per subunit.</text>
</comment>
<dbReference type="EMBL" id="CP000155">
    <property type="protein sequence ID" value="ABC31062.1"/>
    <property type="molecule type" value="Genomic_DNA"/>
</dbReference>
<feature type="binding site" evidence="5">
    <location>
        <position position="100"/>
    </location>
    <ligand>
        <name>substrate</name>
    </ligand>
</feature>
<comment type="catalytic activity">
    <reaction evidence="5">
        <text>S-adenosyl-L-homocysteine + H2O + H(+) = S-inosyl-L-homocysteine + NH4(+)</text>
        <dbReference type="Rhea" id="RHEA:20716"/>
        <dbReference type="ChEBI" id="CHEBI:15377"/>
        <dbReference type="ChEBI" id="CHEBI:15378"/>
        <dbReference type="ChEBI" id="CHEBI:28938"/>
        <dbReference type="ChEBI" id="CHEBI:57856"/>
        <dbReference type="ChEBI" id="CHEBI:57985"/>
        <dbReference type="EC" id="3.5.4.28"/>
    </reaction>
</comment>
<comment type="caution">
    <text evidence="5">Lacks conserved residue(s) required for the propagation of feature annotation.</text>
</comment>
<dbReference type="HOGENOM" id="CLU_012358_2_0_6"/>
<dbReference type="InterPro" id="IPR006680">
    <property type="entry name" value="Amidohydro-rel"/>
</dbReference>
<feature type="binding site" evidence="5">
    <location>
        <position position="73"/>
    </location>
    <ligand>
        <name>Zn(2+)</name>
        <dbReference type="ChEBI" id="CHEBI:29105"/>
    </ligand>
</feature>
<dbReference type="GO" id="GO:0046872">
    <property type="term" value="F:metal ion binding"/>
    <property type="evidence" value="ECO:0007669"/>
    <property type="project" value="UniProtKB-KW"/>
</dbReference>
<name>Q2SE62_HAHCH</name>
<dbReference type="OrthoDB" id="9787621at2"/>
<dbReference type="RefSeq" id="WP_011398129.1">
    <property type="nucleotide sequence ID" value="NC_007645.1"/>
</dbReference>
<accession>Q2SE62</accession>
<dbReference type="eggNOG" id="COG0402">
    <property type="taxonomic scope" value="Bacteria"/>
</dbReference>
<feature type="binding site" evidence="5">
    <location>
        <position position="220"/>
    </location>
    <ligand>
        <name>Zn(2+)</name>
        <dbReference type="ChEBI" id="CHEBI:29105"/>
    </ligand>
</feature>
<reference evidence="7 8" key="1">
    <citation type="journal article" date="2005" name="Nucleic Acids Res.">
        <title>Genomic blueprint of Hahella chejuensis, a marine microbe producing an algicidal agent.</title>
        <authorList>
            <person name="Jeong H."/>
            <person name="Yim J.H."/>
            <person name="Lee C."/>
            <person name="Choi S.-H."/>
            <person name="Park Y.K."/>
            <person name="Yoon S.H."/>
            <person name="Hur C.-G."/>
            <person name="Kang H.-Y."/>
            <person name="Kim D."/>
            <person name="Lee H.H."/>
            <person name="Park K.H."/>
            <person name="Park S.-H."/>
            <person name="Park H.-S."/>
            <person name="Lee H.K."/>
            <person name="Oh T.K."/>
            <person name="Kim J.F."/>
        </authorList>
    </citation>
    <scope>NUCLEOTIDE SEQUENCE [LARGE SCALE GENOMIC DNA]</scope>
    <source>
        <strain evidence="7 8">KCTC 2396</strain>
    </source>
</reference>
<comment type="similarity">
    <text evidence="1">Belongs to the metallo-dependent hydrolases superfamily. ATZ/TRZ family.</text>
</comment>
<keyword evidence="4 5" id="KW-0862">Zinc</keyword>
<feature type="binding site" evidence="5">
    <location>
        <position position="71"/>
    </location>
    <ligand>
        <name>Zn(2+)</name>
        <dbReference type="ChEBI" id="CHEBI:29105"/>
    </ligand>
</feature>
<protein>
    <recommendedName>
        <fullName evidence="5">5-methylthioadenosine/S-adenosylhomocysteine deaminase</fullName>
        <shortName evidence="5">MTA/SAH deaminase</shortName>
        <ecNumber evidence="5">3.5.4.28</ecNumber>
        <ecNumber evidence="5">3.5.4.31</ecNumber>
    </recommendedName>
</protein>
<keyword evidence="2 5" id="KW-0479">Metal-binding</keyword>
<evidence type="ECO:0000259" key="6">
    <source>
        <dbReference type="Pfam" id="PF01979"/>
    </source>
</evidence>
<dbReference type="NCBIfam" id="NF006549">
    <property type="entry name" value="PRK09045.1"/>
    <property type="match status" value="1"/>
</dbReference>
<dbReference type="GO" id="GO:0090614">
    <property type="term" value="F:5'-methylthioadenosine deaminase activity"/>
    <property type="evidence" value="ECO:0007669"/>
    <property type="project" value="UniProtKB-UniRule"/>
</dbReference>
<comment type="catalytic activity">
    <reaction evidence="5">
        <text>S-methyl-5'-thioadenosine + H2O + H(+) = S-methyl-5'-thioinosine + NH4(+)</text>
        <dbReference type="Rhea" id="RHEA:25025"/>
        <dbReference type="ChEBI" id="CHEBI:15377"/>
        <dbReference type="ChEBI" id="CHEBI:15378"/>
        <dbReference type="ChEBI" id="CHEBI:17509"/>
        <dbReference type="ChEBI" id="CHEBI:28938"/>
        <dbReference type="ChEBI" id="CHEBI:48595"/>
        <dbReference type="EC" id="3.5.4.31"/>
    </reaction>
</comment>
<dbReference type="InterPro" id="IPR023512">
    <property type="entry name" value="Deaminase_MtaD/DadD"/>
</dbReference>
<dbReference type="STRING" id="349521.HCH_04356"/>
<feature type="binding site" evidence="5">
    <location>
        <position position="223"/>
    </location>
    <ligand>
        <name>substrate</name>
    </ligand>
</feature>
<comment type="similarity">
    <text evidence="5">Belongs to the metallo-dependent hydrolases superfamily. MTA/SAH deaminase family.</text>
</comment>
<dbReference type="SUPFAM" id="SSF51338">
    <property type="entry name" value="Composite domain of metallo-dependent hydrolases"/>
    <property type="match status" value="1"/>
</dbReference>
<dbReference type="InterPro" id="IPR032466">
    <property type="entry name" value="Metal_Hydrolase"/>
</dbReference>
<feature type="binding site" evidence="5">
    <location>
        <position position="308"/>
    </location>
    <ligand>
        <name>Zn(2+)</name>
        <dbReference type="ChEBI" id="CHEBI:29105"/>
    </ligand>
</feature>
<evidence type="ECO:0000256" key="3">
    <source>
        <dbReference type="ARBA" id="ARBA00022801"/>
    </source>
</evidence>
<dbReference type="Proteomes" id="UP000000238">
    <property type="component" value="Chromosome"/>
</dbReference>